<evidence type="ECO:0000313" key="3">
    <source>
        <dbReference type="Proteomes" id="UP000054375"/>
    </source>
</evidence>
<dbReference type="Proteomes" id="UP000054375">
    <property type="component" value="Unassembled WGS sequence"/>
</dbReference>
<evidence type="ECO:0008006" key="4">
    <source>
        <dbReference type="Google" id="ProtNLM"/>
    </source>
</evidence>
<protein>
    <recommendedName>
        <fullName evidence="4">WD40 repeat protein</fullName>
    </recommendedName>
</protein>
<sequence length="225" mass="24013">MTKWTKVGSPVDQPVPEPTFSPYQHALRQRLLAAPVIAAPEPWRRIACTPVGGLLGIGFASHPGTGHDLVMVVSHDGHGLFDTVTGERIARDRDPDDEDDPRGADPALWCSGLGPLAGSRVRIAGLFGGELHSSSGDGWTLEVVAPAWPNERVLLSRDGGLPHSGPHGEHWWHIFDSRSSELRTAGFSPSGKTLAVATSSDLSLWTRDTDVDVDHSPGGVAQLYG</sequence>
<dbReference type="RefSeq" id="WP_062233490.1">
    <property type="nucleotide sequence ID" value="NZ_JBPJFL010000001.1"/>
</dbReference>
<comment type="caution">
    <text evidence="2">The sequence shown here is derived from an EMBL/GenBank/DDBJ whole genome shotgun (WGS) entry which is preliminary data.</text>
</comment>
<dbReference type="EMBL" id="LMWV01000002">
    <property type="protein sequence ID" value="KUN71686.1"/>
    <property type="molecule type" value="Genomic_DNA"/>
</dbReference>
<reference evidence="2 3" key="1">
    <citation type="submission" date="2015-10" db="EMBL/GenBank/DDBJ databases">
        <title>Draft genome sequence of Streptomyces griseorubiginosus DSM 40469, type strain for the species Streptomyces griseorubiginosus.</title>
        <authorList>
            <person name="Ruckert C."/>
            <person name="Winkler A."/>
            <person name="Kalinowski J."/>
            <person name="Kampfer P."/>
            <person name="Glaeser S."/>
        </authorList>
    </citation>
    <scope>NUCLEOTIDE SEQUENCE [LARGE SCALE GENOMIC DNA]</scope>
    <source>
        <strain evidence="2 3">DSM 40469</strain>
    </source>
</reference>
<evidence type="ECO:0000313" key="2">
    <source>
        <dbReference type="EMBL" id="KUN71686.1"/>
    </source>
</evidence>
<name>A0A124HZP5_9ACTN</name>
<dbReference type="AlphaFoldDB" id="A0A124HZP5"/>
<feature type="region of interest" description="Disordered" evidence="1">
    <location>
        <begin position="86"/>
        <end position="105"/>
    </location>
</feature>
<gene>
    <name evidence="2" type="ORF">AQJ54_02720</name>
</gene>
<evidence type="ECO:0000256" key="1">
    <source>
        <dbReference type="SAM" id="MobiDB-lite"/>
    </source>
</evidence>
<keyword evidence="3" id="KW-1185">Reference proteome</keyword>
<accession>A0A124HZP5</accession>
<organism evidence="2 3">
    <name type="scientific">Streptomyces griseorubiginosus</name>
    <dbReference type="NCBI Taxonomy" id="67304"/>
    <lineage>
        <taxon>Bacteria</taxon>
        <taxon>Bacillati</taxon>
        <taxon>Actinomycetota</taxon>
        <taxon>Actinomycetes</taxon>
        <taxon>Kitasatosporales</taxon>
        <taxon>Streptomycetaceae</taxon>
        <taxon>Streptomyces</taxon>
    </lineage>
</organism>
<proteinExistence type="predicted"/>